<keyword evidence="2 5" id="KW-0812">Transmembrane</keyword>
<organism evidence="6 7">
    <name type="scientific">Roridomyces roridus</name>
    <dbReference type="NCBI Taxonomy" id="1738132"/>
    <lineage>
        <taxon>Eukaryota</taxon>
        <taxon>Fungi</taxon>
        <taxon>Dikarya</taxon>
        <taxon>Basidiomycota</taxon>
        <taxon>Agaricomycotina</taxon>
        <taxon>Agaricomycetes</taxon>
        <taxon>Agaricomycetidae</taxon>
        <taxon>Agaricales</taxon>
        <taxon>Marasmiineae</taxon>
        <taxon>Mycenaceae</taxon>
        <taxon>Roridomyces</taxon>
    </lineage>
</organism>
<accession>A0AAD7FFS7</accession>
<dbReference type="InterPro" id="IPR007568">
    <property type="entry name" value="RTA1"/>
</dbReference>
<dbReference type="AlphaFoldDB" id="A0AAD7FFS7"/>
<reference evidence="6" key="1">
    <citation type="submission" date="2023-03" db="EMBL/GenBank/DDBJ databases">
        <title>Massive genome expansion in bonnet fungi (Mycena s.s.) driven by repeated elements and novel gene families across ecological guilds.</title>
        <authorList>
            <consortium name="Lawrence Berkeley National Laboratory"/>
            <person name="Harder C.B."/>
            <person name="Miyauchi S."/>
            <person name="Viragh M."/>
            <person name="Kuo A."/>
            <person name="Thoen E."/>
            <person name="Andreopoulos B."/>
            <person name="Lu D."/>
            <person name="Skrede I."/>
            <person name="Drula E."/>
            <person name="Henrissat B."/>
            <person name="Morin E."/>
            <person name="Kohler A."/>
            <person name="Barry K."/>
            <person name="LaButti K."/>
            <person name="Morin E."/>
            <person name="Salamov A."/>
            <person name="Lipzen A."/>
            <person name="Mereny Z."/>
            <person name="Hegedus B."/>
            <person name="Baldrian P."/>
            <person name="Stursova M."/>
            <person name="Weitz H."/>
            <person name="Taylor A."/>
            <person name="Grigoriev I.V."/>
            <person name="Nagy L.G."/>
            <person name="Martin F."/>
            <person name="Kauserud H."/>
        </authorList>
    </citation>
    <scope>NUCLEOTIDE SEQUENCE</scope>
    <source>
        <strain evidence="6">9284</strain>
    </source>
</reference>
<evidence type="ECO:0000256" key="1">
    <source>
        <dbReference type="ARBA" id="ARBA00004141"/>
    </source>
</evidence>
<feature type="transmembrane region" description="Helical" evidence="5">
    <location>
        <begin position="250"/>
        <end position="270"/>
    </location>
</feature>
<name>A0AAD7FFS7_9AGAR</name>
<feature type="transmembrane region" description="Helical" evidence="5">
    <location>
        <begin position="54"/>
        <end position="74"/>
    </location>
</feature>
<dbReference type="Proteomes" id="UP001221142">
    <property type="component" value="Unassembled WGS sequence"/>
</dbReference>
<evidence type="ECO:0000256" key="3">
    <source>
        <dbReference type="ARBA" id="ARBA00022989"/>
    </source>
</evidence>
<evidence type="ECO:0000256" key="5">
    <source>
        <dbReference type="SAM" id="Phobius"/>
    </source>
</evidence>
<comment type="subcellular location">
    <subcellularLocation>
        <location evidence="1">Membrane</location>
        <topology evidence="1">Multi-pass membrane protein</topology>
    </subcellularLocation>
</comment>
<dbReference type="PANTHER" id="PTHR31465">
    <property type="entry name" value="PROTEIN RTA1-RELATED"/>
    <property type="match status" value="1"/>
</dbReference>
<dbReference type="PANTHER" id="PTHR31465:SF11">
    <property type="entry name" value="DOMAIN PROTEIN, PUTATIVE (AFU_ORTHOLOGUE AFUA_3G10770)-RELATED"/>
    <property type="match status" value="1"/>
</dbReference>
<keyword evidence="4 5" id="KW-0472">Membrane</keyword>
<proteinExistence type="predicted"/>
<evidence type="ECO:0000313" key="6">
    <source>
        <dbReference type="EMBL" id="KAJ7617381.1"/>
    </source>
</evidence>
<dbReference type="EMBL" id="JARKIF010000021">
    <property type="protein sequence ID" value="KAJ7617381.1"/>
    <property type="molecule type" value="Genomic_DNA"/>
</dbReference>
<keyword evidence="3 5" id="KW-1133">Transmembrane helix</keyword>
<sequence>MLTPREAPLFLDGPQVLRDYGYIPTKAIAILFLALFGLSTILHIGQAARFKTWWLIPTIVLCGIGELIGWGGRLWSSVNHDIHNGFLMQITCTIISPTPLLAASFLVMGRVIPRLGTKYSVLTPRMYTFLFLPCDIIALVVQGLGGGVASSAKPGDLTVANRGSNIMLAGIAFQFAVIIVFSLFTIDFLRRYLWDRPVRNGGSTRGVLTPRLKTIFIALALTSLFLFIRSVYRLIELKDGWLGRVIRTQVYFNVLDGAMVVLAITTWNFLHPGLLLQQSAVERKCGNIELGGVRGSSLHVDNSLETERKADATFN</sequence>
<evidence type="ECO:0000256" key="4">
    <source>
        <dbReference type="ARBA" id="ARBA00023136"/>
    </source>
</evidence>
<protein>
    <submittedName>
        <fullName evidence="6">RTA1-domain-containing protein</fullName>
    </submittedName>
</protein>
<keyword evidence="7" id="KW-1185">Reference proteome</keyword>
<dbReference type="GO" id="GO:0005886">
    <property type="term" value="C:plasma membrane"/>
    <property type="evidence" value="ECO:0007669"/>
    <property type="project" value="TreeGrafter"/>
</dbReference>
<feature type="transmembrane region" description="Helical" evidence="5">
    <location>
        <begin position="166"/>
        <end position="189"/>
    </location>
</feature>
<evidence type="ECO:0000256" key="2">
    <source>
        <dbReference type="ARBA" id="ARBA00022692"/>
    </source>
</evidence>
<feature type="transmembrane region" description="Helical" evidence="5">
    <location>
        <begin position="215"/>
        <end position="235"/>
    </location>
</feature>
<feature type="transmembrane region" description="Helical" evidence="5">
    <location>
        <begin position="86"/>
        <end position="107"/>
    </location>
</feature>
<gene>
    <name evidence="6" type="ORF">FB45DRAFT_1104838</name>
</gene>
<evidence type="ECO:0000313" key="7">
    <source>
        <dbReference type="Proteomes" id="UP001221142"/>
    </source>
</evidence>
<feature type="transmembrane region" description="Helical" evidence="5">
    <location>
        <begin position="20"/>
        <end position="42"/>
    </location>
</feature>
<dbReference type="Pfam" id="PF04479">
    <property type="entry name" value="RTA1"/>
    <property type="match status" value="1"/>
</dbReference>
<comment type="caution">
    <text evidence="6">The sequence shown here is derived from an EMBL/GenBank/DDBJ whole genome shotgun (WGS) entry which is preliminary data.</text>
</comment>
<feature type="transmembrane region" description="Helical" evidence="5">
    <location>
        <begin position="127"/>
        <end position="146"/>
    </location>
</feature>
<dbReference type="GO" id="GO:0000324">
    <property type="term" value="C:fungal-type vacuole"/>
    <property type="evidence" value="ECO:0007669"/>
    <property type="project" value="TreeGrafter"/>
</dbReference>